<sequence>MCLGGGRIHVVQREDGAEVEADEIYMLSQRSIASTGVNDEKSWKDVIRFRRHPLTCHSMKSTLLSQQFTFNYGAEYKHAVKLDTTPMEQAPESAKLAMTLIEARVRAANLCSKQEPFNELYPVRYVESQQMNYHDDGEPGLGPVVASLSLGVTATMSFRLKARYARGGRNDVTQTIHHTESSTTASHAVWGKPIQEQVKEEVGEAAGDFTEWHTTLDMESVAQDALLNARSEPETDAEQCLEAMVEADVAQDALLNARSEPEIDAEQCLEAMVEAECAMSEMPQISQHNRVLLSVPLKHGSVCIQEGHRLQKFVEHAVEPLSATGSSGAGGLRFAFTARAIYPRKSKKRPRIRLLLKPELEPEHEEMWSAASQQQQQRQQPSPGQQQPTALEQRTSLPCKRLGNDSEKKLHWKKKKKKKKTMGLHKMPKDLMKISSFVLGSKRRPT</sequence>
<proteinExistence type="predicted"/>
<dbReference type="GO" id="GO:0008198">
    <property type="term" value="F:ferrous iron binding"/>
    <property type="evidence" value="ECO:0007669"/>
    <property type="project" value="TreeGrafter"/>
</dbReference>
<keyword evidence="3" id="KW-0560">Oxidoreductase</keyword>
<dbReference type="InterPro" id="IPR037151">
    <property type="entry name" value="AlkB-like_sf"/>
</dbReference>
<dbReference type="PANTHER" id="PTHR31573">
    <property type="entry name" value="ALPHA-KETOGLUTARATE-DEPENDENT DIOXYGENASE ALKB HOMOLOG 2"/>
    <property type="match status" value="1"/>
</dbReference>
<dbReference type="GO" id="GO:0035516">
    <property type="term" value="F:broad specificity oxidative DNA demethylase activity"/>
    <property type="evidence" value="ECO:0007669"/>
    <property type="project" value="TreeGrafter"/>
</dbReference>
<evidence type="ECO:0000313" key="3">
    <source>
        <dbReference type="EMBL" id="CEH16487.1"/>
    </source>
</evidence>
<dbReference type="AlphaFoldDB" id="A0A0P1BK77"/>
<dbReference type="EMBL" id="CCYA01000318">
    <property type="protein sequence ID" value="CEH16487.1"/>
    <property type="molecule type" value="Genomic_DNA"/>
</dbReference>
<protein>
    <submittedName>
        <fullName evidence="3">Alpha-ketoglutarate-dependent dioxygenase AlkB-like</fullName>
    </submittedName>
</protein>
<dbReference type="InterPro" id="IPR027450">
    <property type="entry name" value="AlkB-like"/>
</dbReference>
<dbReference type="GO" id="GO:0006307">
    <property type="term" value="P:DNA alkylation repair"/>
    <property type="evidence" value="ECO:0007669"/>
    <property type="project" value="TreeGrafter"/>
</dbReference>
<dbReference type="OrthoDB" id="2163491at2759"/>
<evidence type="ECO:0000256" key="1">
    <source>
        <dbReference type="SAM" id="MobiDB-lite"/>
    </source>
</evidence>
<evidence type="ECO:0000259" key="2">
    <source>
        <dbReference type="Pfam" id="PF13532"/>
    </source>
</evidence>
<accession>A0A0P1BK77</accession>
<dbReference type="STRING" id="401625.A0A0P1BK77"/>
<organism evidence="3 4">
    <name type="scientific">Ceraceosorus bombacis</name>
    <dbReference type="NCBI Taxonomy" id="401625"/>
    <lineage>
        <taxon>Eukaryota</taxon>
        <taxon>Fungi</taxon>
        <taxon>Dikarya</taxon>
        <taxon>Basidiomycota</taxon>
        <taxon>Ustilaginomycotina</taxon>
        <taxon>Exobasidiomycetes</taxon>
        <taxon>Ceraceosorales</taxon>
        <taxon>Ceraceosoraceae</taxon>
        <taxon>Ceraceosorus</taxon>
    </lineage>
</organism>
<dbReference type="PANTHER" id="PTHR31573:SF4">
    <property type="entry name" value="FE2OG DIOXYGENASE DOMAIN-CONTAINING PROTEIN"/>
    <property type="match status" value="1"/>
</dbReference>
<feature type="domain" description="Alpha-ketoglutarate-dependent dioxygenase AlkB-like" evidence="2">
    <location>
        <begin position="51"/>
        <end position="164"/>
    </location>
</feature>
<keyword evidence="3" id="KW-0223">Dioxygenase</keyword>
<feature type="compositionally biased region" description="Basic residues" evidence="1">
    <location>
        <begin position="410"/>
        <end position="423"/>
    </location>
</feature>
<evidence type="ECO:0000313" key="4">
    <source>
        <dbReference type="Proteomes" id="UP000054845"/>
    </source>
</evidence>
<dbReference type="Gene3D" id="2.60.120.590">
    <property type="entry name" value="Alpha-ketoglutarate-dependent dioxygenase AlkB-like"/>
    <property type="match status" value="1"/>
</dbReference>
<dbReference type="Proteomes" id="UP000054845">
    <property type="component" value="Unassembled WGS sequence"/>
</dbReference>
<name>A0A0P1BK77_9BASI</name>
<reference evidence="3 4" key="1">
    <citation type="submission" date="2014-09" db="EMBL/GenBank/DDBJ databases">
        <authorList>
            <person name="Magalhaes I.L.F."/>
            <person name="Oliveira U."/>
            <person name="Santos F.R."/>
            <person name="Vidigal T.H.D.A."/>
            <person name="Brescovit A.D."/>
            <person name="Santos A.J."/>
        </authorList>
    </citation>
    <scope>NUCLEOTIDE SEQUENCE [LARGE SCALE GENOMIC DNA]</scope>
</reference>
<dbReference type="SUPFAM" id="SSF51197">
    <property type="entry name" value="Clavaminate synthase-like"/>
    <property type="match status" value="1"/>
</dbReference>
<feature type="region of interest" description="Disordered" evidence="1">
    <location>
        <begin position="364"/>
        <end position="429"/>
    </location>
</feature>
<dbReference type="GO" id="GO:0051747">
    <property type="term" value="F:cytosine C-5 DNA demethylase activity"/>
    <property type="evidence" value="ECO:0007669"/>
    <property type="project" value="TreeGrafter"/>
</dbReference>
<feature type="compositionally biased region" description="Low complexity" evidence="1">
    <location>
        <begin position="369"/>
        <end position="390"/>
    </location>
</feature>
<dbReference type="InterPro" id="IPR032852">
    <property type="entry name" value="ALKBH2"/>
</dbReference>
<keyword evidence="4" id="KW-1185">Reference proteome</keyword>
<dbReference type="Pfam" id="PF13532">
    <property type="entry name" value="2OG-FeII_Oxy_2"/>
    <property type="match status" value="1"/>
</dbReference>